<dbReference type="InterPro" id="IPR036388">
    <property type="entry name" value="WH-like_DNA-bd_sf"/>
</dbReference>
<evidence type="ECO:0000259" key="2">
    <source>
        <dbReference type="Pfam" id="PF08223"/>
    </source>
</evidence>
<proteinExistence type="predicted"/>
<feature type="domain" description="Transcriptional repressor PaaX-like N-terminal" evidence="1">
    <location>
        <begin position="16"/>
        <end position="87"/>
    </location>
</feature>
<dbReference type="InterPro" id="IPR011965">
    <property type="entry name" value="PaaX_trns_reg"/>
</dbReference>
<dbReference type="InterPro" id="IPR048846">
    <property type="entry name" value="PaaX-like_central"/>
</dbReference>
<dbReference type="PIRSF" id="PIRSF020623">
    <property type="entry name" value="PaaX"/>
    <property type="match status" value="1"/>
</dbReference>
<dbReference type="GO" id="GO:0006351">
    <property type="term" value="P:DNA-templated transcription"/>
    <property type="evidence" value="ECO:0007669"/>
    <property type="project" value="InterPro"/>
</dbReference>
<dbReference type="EMBL" id="CABL01000019">
    <property type="protein sequence ID" value="CBH76117.1"/>
    <property type="molecule type" value="Genomic_DNA"/>
</dbReference>
<sequence length="282" mass="32017">MQEMIYDKSLTIEVSRPNSFIFNIYGDIVTRRPGEQRVALAGLVRLMDAFGVSEAAVRQSVSRLARQGWLRAERAGNRAFYAVTERGRRRIEELSPRIYGPLVDWDGNWRMLVYSIDEQRRDRRDRLRKELAVLGWAPLATSTWISPNGDLAAVTAAAGEVEAAADIAIFESAHRGPGSDAALVARCWNLPGIAAAYERFTELYRPRLTAERSARSFGERDAFVERLWLVHDYRKFTYVDPALPSVLLPAHWPGSTAAAIFREYYALLYDRSNRFFDRNAGP</sequence>
<organism evidence="4">
    <name type="scientific">mine drainage metagenome</name>
    <dbReference type="NCBI Taxonomy" id="410659"/>
    <lineage>
        <taxon>unclassified sequences</taxon>
        <taxon>metagenomes</taxon>
        <taxon>ecological metagenomes</taxon>
    </lineage>
</organism>
<dbReference type="Pfam" id="PF07848">
    <property type="entry name" value="PaaX"/>
    <property type="match status" value="1"/>
</dbReference>
<dbReference type="Gene3D" id="3.30.70.2650">
    <property type="match status" value="1"/>
</dbReference>
<evidence type="ECO:0000259" key="1">
    <source>
        <dbReference type="Pfam" id="PF07848"/>
    </source>
</evidence>
<dbReference type="Gene3D" id="1.20.58.1460">
    <property type="match status" value="1"/>
</dbReference>
<evidence type="ECO:0000313" key="4">
    <source>
        <dbReference type="EMBL" id="CBH76117.1"/>
    </source>
</evidence>
<dbReference type="Pfam" id="PF08223">
    <property type="entry name" value="PaaX_C"/>
    <property type="match status" value="1"/>
</dbReference>
<accession>E6PI27</accession>
<dbReference type="InterPro" id="IPR013225">
    <property type="entry name" value="PaaX_C"/>
</dbReference>
<feature type="domain" description="Transcriptional repressor PaaX-like C-terminal" evidence="2">
    <location>
        <begin position="188"/>
        <end position="277"/>
    </location>
</feature>
<protein>
    <submittedName>
        <fullName evidence="4">Transcriptional regulatory protein, repressor-type</fullName>
    </submittedName>
</protein>
<dbReference type="InterPro" id="IPR012906">
    <property type="entry name" value="PaaX-like_N"/>
</dbReference>
<comment type="caution">
    <text evidence="4">The sequence shown here is derived from an EMBL/GenBank/DDBJ whole genome shotgun (WGS) entry which is preliminary data.</text>
</comment>
<dbReference type="Pfam" id="PF20803">
    <property type="entry name" value="PaaX_M"/>
    <property type="match status" value="1"/>
</dbReference>
<name>E6PI27_9ZZZZ</name>
<gene>
    <name evidence="4" type="ORF">CARN1_0597</name>
</gene>
<dbReference type="AlphaFoldDB" id="E6PI27"/>
<feature type="domain" description="Transcriptional repressor PaaX-like central Cas2-like" evidence="3">
    <location>
        <begin position="104"/>
        <end position="184"/>
    </location>
</feature>
<evidence type="ECO:0000259" key="3">
    <source>
        <dbReference type="Pfam" id="PF20803"/>
    </source>
</evidence>
<dbReference type="InterPro" id="IPR036390">
    <property type="entry name" value="WH_DNA-bd_sf"/>
</dbReference>
<dbReference type="Gene3D" id="1.10.10.10">
    <property type="entry name" value="Winged helix-like DNA-binding domain superfamily/Winged helix DNA-binding domain"/>
    <property type="match status" value="1"/>
</dbReference>
<dbReference type="SUPFAM" id="SSF46785">
    <property type="entry name" value="Winged helix' DNA-binding domain"/>
    <property type="match status" value="1"/>
</dbReference>
<dbReference type="PANTHER" id="PTHR30319:SF1">
    <property type="entry name" value="TRANSCRIPTIONAL REPRESSOR PAAX"/>
    <property type="match status" value="1"/>
</dbReference>
<dbReference type="PANTHER" id="PTHR30319">
    <property type="entry name" value="PHENYLACETIC ACID REGULATOR-RELATED TRANSCRIPTIONAL REPRESSOR"/>
    <property type="match status" value="1"/>
</dbReference>
<reference evidence="4" key="1">
    <citation type="submission" date="2009-10" db="EMBL/GenBank/DDBJ databases">
        <title>Diversity of trophic interactions inside an arsenic-rich microbial ecosystem.</title>
        <authorList>
            <person name="Bertin P.N."/>
            <person name="Heinrich-Salmeron A."/>
            <person name="Pelletier E."/>
            <person name="Goulhen-Chollet F."/>
            <person name="Arsene-Ploetze F."/>
            <person name="Gallien S."/>
            <person name="Calteau A."/>
            <person name="Vallenet D."/>
            <person name="Casiot C."/>
            <person name="Chane-Woon-Ming B."/>
            <person name="Giloteaux L."/>
            <person name="Barakat M."/>
            <person name="Bonnefoy V."/>
            <person name="Bruneel O."/>
            <person name="Chandler M."/>
            <person name="Cleiss J."/>
            <person name="Duran R."/>
            <person name="Elbaz-Poulichet F."/>
            <person name="Fonknechten N."/>
            <person name="Lauga B."/>
            <person name="Mornico D."/>
            <person name="Ortet P."/>
            <person name="Schaeffer C."/>
            <person name="Siguier P."/>
            <person name="Alexander Thil Smith A."/>
            <person name="Van Dorsselaer A."/>
            <person name="Weissenbach J."/>
            <person name="Medigue C."/>
            <person name="Le Paslier D."/>
        </authorList>
    </citation>
    <scope>NUCLEOTIDE SEQUENCE</scope>
</reference>